<evidence type="ECO:0000313" key="2">
    <source>
        <dbReference type="Proteomes" id="UP001162992"/>
    </source>
</evidence>
<evidence type="ECO:0000313" key="1">
    <source>
        <dbReference type="EMBL" id="KAJ7538732.1"/>
    </source>
</evidence>
<proteinExistence type="predicted"/>
<reference evidence="2" key="1">
    <citation type="journal article" date="2024" name="Proc. Natl. Acad. Sci. U.S.A.">
        <title>Extraordinary preservation of gene collinearity over three hundred million years revealed in homosporous lycophytes.</title>
        <authorList>
            <person name="Li C."/>
            <person name="Wickell D."/>
            <person name="Kuo L.Y."/>
            <person name="Chen X."/>
            <person name="Nie B."/>
            <person name="Liao X."/>
            <person name="Peng D."/>
            <person name="Ji J."/>
            <person name="Jenkins J."/>
            <person name="Williams M."/>
            <person name="Shu S."/>
            <person name="Plott C."/>
            <person name="Barry K."/>
            <person name="Rajasekar S."/>
            <person name="Grimwood J."/>
            <person name="Han X."/>
            <person name="Sun S."/>
            <person name="Hou Z."/>
            <person name="He W."/>
            <person name="Dai G."/>
            <person name="Sun C."/>
            <person name="Schmutz J."/>
            <person name="Leebens-Mack J.H."/>
            <person name="Li F.W."/>
            <person name="Wang L."/>
        </authorList>
    </citation>
    <scope>NUCLEOTIDE SEQUENCE [LARGE SCALE GENOMIC DNA]</scope>
    <source>
        <strain evidence="2">cv. PW_Plant_1</strain>
    </source>
</reference>
<dbReference type="EMBL" id="CM055102">
    <property type="protein sequence ID" value="KAJ7538732.1"/>
    <property type="molecule type" value="Genomic_DNA"/>
</dbReference>
<name>A0ACC2C9Z0_DIPCM</name>
<protein>
    <submittedName>
        <fullName evidence="1">Uncharacterized protein</fullName>
    </submittedName>
</protein>
<dbReference type="Proteomes" id="UP001162992">
    <property type="component" value="Chromosome 11"/>
</dbReference>
<sequence length="801" mass="90158">MKIVQMCKELPNSMKKMMISREKKRARLGLDDRKASRAKLGDFAGKPSLFRPNAGRTGGGFGIGTLEELGDEDEDVYTSIDVDEKLAEEEEMMSAENLRPSQIMPPPSRKDGVLPGFKLATVPSFKEERFPPPIVPRDFVPSHKFPHTFDSKRFFSELAPPEALPPDDTEMCKIIEGLAVFVARSGKLFEDLSKEKNREDPRFLFLFGGPGAEYYKRRLWEEQKNLAEQGKAPLQKEAECKPKSLDASKRGQLLGESPLHREQIAMANPLPSGESSNRQGTMELNMSGVEIWKMFAGSQPFRSDTAKQARFEQYLKDKYLGGLRTLDVGLAKQLTELQRAQEVLEFENVCHGLQKDSLSLNASNGSQQYVPELARVMGNRFTSGGTENLSFVSITQETSLSRPSVVMPDPQRPKRQEQPWRPESLLCKRFNLLDPFPGKPRLPKTSVQRENAALDEISELSTISKANLGFMSVENSSAPGLPGTKGAISETVAAPLALPVEEEQSVTELLREKPVDLYKAIFSDDSDEEVGDDDSTQTTTNLPSTMQGAEAANAALNRLVADDFLESLGMELGLRVPPLQRTGLGWDQRGASEGEKSSKEGVPYQEAKESFGKEETKIFKRQAAEETTIQQHSEGLVSTRGIVAPKQQTSELNKGSISSRKAEVLKYSKHDREKEKGHEFMASKDMHKDDCESSGSEQEHGNDRYNSHRARKDSRRAKEEKRSVSSKAMHRGDYDSNDSEQEQGGDRYASQRAPHESRRAKEEKHKHRHRKDRSRKDHKTQSSKQDKYKEKHDRHHWHHHR</sequence>
<keyword evidence="2" id="KW-1185">Reference proteome</keyword>
<comment type="caution">
    <text evidence="1">The sequence shown here is derived from an EMBL/GenBank/DDBJ whole genome shotgun (WGS) entry which is preliminary data.</text>
</comment>
<organism evidence="1 2">
    <name type="scientific">Diphasiastrum complanatum</name>
    <name type="common">Issler's clubmoss</name>
    <name type="synonym">Lycopodium complanatum</name>
    <dbReference type="NCBI Taxonomy" id="34168"/>
    <lineage>
        <taxon>Eukaryota</taxon>
        <taxon>Viridiplantae</taxon>
        <taxon>Streptophyta</taxon>
        <taxon>Embryophyta</taxon>
        <taxon>Tracheophyta</taxon>
        <taxon>Lycopodiopsida</taxon>
        <taxon>Lycopodiales</taxon>
        <taxon>Lycopodiaceae</taxon>
        <taxon>Lycopodioideae</taxon>
        <taxon>Diphasiastrum</taxon>
    </lineage>
</organism>
<gene>
    <name evidence="1" type="ORF">O6H91_11G061500</name>
</gene>
<accession>A0ACC2C9Z0</accession>